<evidence type="ECO:0000313" key="4">
    <source>
        <dbReference type="Proteomes" id="UP001157440"/>
    </source>
</evidence>
<keyword evidence="4" id="KW-1185">Reference proteome</keyword>
<keyword evidence="1" id="KW-0472">Membrane</keyword>
<keyword evidence="1" id="KW-1133">Transmembrane helix</keyword>
<dbReference type="InterPro" id="IPR028087">
    <property type="entry name" value="Tad_N"/>
</dbReference>
<evidence type="ECO:0000256" key="1">
    <source>
        <dbReference type="SAM" id="Phobius"/>
    </source>
</evidence>
<evidence type="ECO:0000313" key="3">
    <source>
        <dbReference type="EMBL" id="GLS69953.1"/>
    </source>
</evidence>
<dbReference type="RefSeq" id="WP_238197262.1">
    <property type="nucleotide sequence ID" value="NZ_BPQZ01000017.1"/>
</dbReference>
<sequence length="472" mass="48991">MMGRGNNKVQSNVSVKGWAVDTARQSLRADRQGGVAVIFALSSTVLIGLAGGGIDYARLSARRSQLQNALDNGVLAGGNALKLASATPASVSGITEQAIRSGVTSPPDRPLSVQITVPNDKTSVTATASEEFKLAFGPFVGVRTAHISLRAKANVIGNMRLCMLTLDPAAPGAFDLEKSAQVTASGCSLYSNSSNPQGMLGQDSSYARAQTICSAGGFFGARANFAPPPQTGCPVIKDPLQDRPTPTVDACTSIPASANSKGDTSKNLVDQSTPLSPGTYCGGLHITKNAIVSLQPGIYVMKDGPLIVDKNGSLSGIDVGFYFTGNKGGLLFDQKTAISLAAPTTGVMAGLLMMEERAVSDPVDPTLDVVQDILAPTSPTPPPLGATKPMRTYRIISDNARTMLGTIYLPAGRVVIDAKKPVADQSAYTVIVAQQVNLYKGPNLYLNANYDATSVPVPKGVGPISGKLLITQ</sequence>
<dbReference type="Proteomes" id="UP001157440">
    <property type="component" value="Unassembled WGS sequence"/>
</dbReference>
<feature type="domain" description="Putative Flp pilus-assembly TadG-like N-terminal" evidence="2">
    <location>
        <begin position="34"/>
        <end position="79"/>
    </location>
</feature>
<evidence type="ECO:0000259" key="2">
    <source>
        <dbReference type="Pfam" id="PF13400"/>
    </source>
</evidence>
<protein>
    <recommendedName>
        <fullName evidence="2">Putative Flp pilus-assembly TadG-like N-terminal domain-containing protein</fullName>
    </recommendedName>
</protein>
<comment type="caution">
    <text evidence="3">The sequence shown here is derived from an EMBL/GenBank/DDBJ whole genome shotgun (WGS) entry which is preliminary data.</text>
</comment>
<dbReference type="EMBL" id="BSPL01000013">
    <property type="protein sequence ID" value="GLS69953.1"/>
    <property type="molecule type" value="Genomic_DNA"/>
</dbReference>
<accession>A0AA37TFL5</accession>
<proteinExistence type="predicted"/>
<keyword evidence="1" id="KW-0812">Transmembrane</keyword>
<reference evidence="4" key="1">
    <citation type="journal article" date="2019" name="Int. J. Syst. Evol. Microbiol.">
        <title>The Global Catalogue of Microorganisms (GCM) 10K type strain sequencing project: providing services to taxonomists for standard genome sequencing and annotation.</title>
        <authorList>
            <consortium name="The Broad Institute Genomics Platform"/>
            <consortium name="The Broad Institute Genome Sequencing Center for Infectious Disease"/>
            <person name="Wu L."/>
            <person name="Ma J."/>
        </authorList>
    </citation>
    <scope>NUCLEOTIDE SEQUENCE [LARGE SCALE GENOMIC DNA]</scope>
    <source>
        <strain evidence="4">NBRC 103632</strain>
    </source>
</reference>
<organism evidence="3 4">
    <name type="scientific">Methylobacterium tardum</name>
    <dbReference type="NCBI Taxonomy" id="374432"/>
    <lineage>
        <taxon>Bacteria</taxon>
        <taxon>Pseudomonadati</taxon>
        <taxon>Pseudomonadota</taxon>
        <taxon>Alphaproteobacteria</taxon>
        <taxon>Hyphomicrobiales</taxon>
        <taxon>Methylobacteriaceae</taxon>
        <taxon>Methylobacterium</taxon>
    </lineage>
</organism>
<dbReference type="AlphaFoldDB" id="A0AA37TFL5"/>
<dbReference type="Pfam" id="PF13400">
    <property type="entry name" value="Tad"/>
    <property type="match status" value="1"/>
</dbReference>
<feature type="transmembrane region" description="Helical" evidence="1">
    <location>
        <begin position="34"/>
        <end position="54"/>
    </location>
</feature>
<gene>
    <name evidence="3" type="ORF">GCM10007890_19660</name>
</gene>
<name>A0AA37TFL5_9HYPH</name>